<evidence type="ECO:0000313" key="1">
    <source>
        <dbReference type="EMBL" id="KKK55385.1"/>
    </source>
</evidence>
<protein>
    <submittedName>
        <fullName evidence="1">Uncharacterized protein</fullName>
    </submittedName>
</protein>
<accession>A0A0F8X3F6</accession>
<proteinExistence type="predicted"/>
<organism evidence="1">
    <name type="scientific">marine sediment metagenome</name>
    <dbReference type="NCBI Taxonomy" id="412755"/>
    <lineage>
        <taxon>unclassified sequences</taxon>
        <taxon>metagenomes</taxon>
        <taxon>ecological metagenomes</taxon>
    </lineage>
</organism>
<dbReference type="EMBL" id="LAZR01065514">
    <property type="protein sequence ID" value="KKK55385.1"/>
    <property type="molecule type" value="Genomic_DNA"/>
</dbReference>
<gene>
    <name evidence="1" type="ORF">LCGC14_3075060</name>
</gene>
<reference evidence="1" key="1">
    <citation type="journal article" date="2015" name="Nature">
        <title>Complex archaea that bridge the gap between prokaryotes and eukaryotes.</title>
        <authorList>
            <person name="Spang A."/>
            <person name="Saw J.H."/>
            <person name="Jorgensen S.L."/>
            <person name="Zaremba-Niedzwiedzka K."/>
            <person name="Martijn J."/>
            <person name="Lind A.E."/>
            <person name="van Eijk R."/>
            <person name="Schleper C."/>
            <person name="Guy L."/>
            <person name="Ettema T.J."/>
        </authorList>
    </citation>
    <scope>NUCLEOTIDE SEQUENCE</scope>
</reference>
<dbReference type="AlphaFoldDB" id="A0A0F8X3F6"/>
<comment type="caution">
    <text evidence="1">The sequence shown here is derived from an EMBL/GenBank/DDBJ whole genome shotgun (WGS) entry which is preliminary data.</text>
</comment>
<name>A0A0F8X3F6_9ZZZZ</name>
<sequence>MKIMKIKEVNTGILTMNKQWIEDSHLNVERCRMESWHEDGLDRFEYLDIIGLYETCWMVFDFDDYTEHDKGHYGYPNDE</sequence>